<evidence type="ECO:0000313" key="1">
    <source>
        <dbReference type="EMBL" id="POY37008.1"/>
    </source>
</evidence>
<sequence length="110" mass="12502">MIHSAKKRTLKKLLSGWLLAIFLITLVPFAAFHNHSSKESAESTQHVIKIKDNSGQCLICSYHFVKDFLTESTSPIPFNIFSYKIYHSENLQPQLFNIALKQLRGPPSLS</sequence>
<dbReference type="EMBL" id="PQVF01000005">
    <property type="protein sequence ID" value="POY37008.1"/>
    <property type="molecule type" value="Genomic_DNA"/>
</dbReference>
<organism evidence="1 2">
    <name type="scientific">Solitalea longa</name>
    <dbReference type="NCBI Taxonomy" id="2079460"/>
    <lineage>
        <taxon>Bacteria</taxon>
        <taxon>Pseudomonadati</taxon>
        <taxon>Bacteroidota</taxon>
        <taxon>Sphingobacteriia</taxon>
        <taxon>Sphingobacteriales</taxon>
        <taxon>Sphingobacteriaceae</taxon>
        <taxon>Solitalea</taxon>
    </lineage>
</organism>
<proteinExistence type="predicted"/>
<dbReference type="AlphaFoldDB" id="A0A2S5A354"/>
<comment type="caution">
    <text evidence="1">The sequence shown here is derived from an EMBL/GenBank/DDBJ whole genome shotgun (WGS) entry which is preliminary data.</text>
</comment>
<protein>
    <submittedName>
        <fullName evidence="1">Uncharacterized protein</fullName>
    </submittedName>
</protein>
<accession>A0A2S5A354</accession>
<name>A0A2S5A354_9SPHI</name>
<evidence type="ECO:0000313" key="2">
    <source>
        <dbReference type="Proteomes" id="UP000236893"/>
    </source>
</evidence>
<dbReference type="Proteomes" id="UP000236893">
    <property type="component" value="Unassembled WGS sequence"/>
</dbReference>
<keyword evidence="2" id="KW-1185">Reference proteome</keyword>
<gene>
    <name evidence="1" type="ORF">C3K47_08080</name>
</gene>
<reference evidence="1 2" key="1">
    <citation type="submission" date="2018-01" db="EMBL/GenBank/DDBJ databases">
        <authorList>
            <person name="Gaut B.S."/>
            <person name="Morton B.R."/>
            <person name="Clegg M.T."/>
            <person name="Duvall M.R."/>
        </authorList>
    </citation>
    <scope>NUCLEOTIDE SEQUENCE [LARGE SCALE GENOMIC DNA]</scope>
    <source>
        <strain evidence="1 2">HR-AV</strain>
    </source>
</reference>